<name>A0A4P6JLJ0_KTERU</name>
<evidence type="ECO:0000313" key="2">
    <source>
        <dbReference type="Proteomes" id="UP000290365"/>
    </source>
</evidence>
<dbReference type="AlphaFoldDB" id="A0A4P6JLJ0"/>
<sequence>MSEDKLYKLALRLADKPRKSELKEPQILIGSLPELQIPVPIPAGSELLGTVIYGPRALEILLDVPLAAQEALAFYRRELVAESWQTREDELPKRGGFSHSTPSSFINEGFSHNSGLVLDVHVGREVKGVSHVSLNLGERAPSQRRRRNPMHDEMFRLLPSLVPPAGASQSGSGGSFGSDQVSTRATLELQEEAQLADLLKHYTDQLERAGWKRLDGELLVHTAWTAWNFQDKESEEWFATFYMFRIPVEKRRYQLELSAEVKDIDSRNPGWSTSTWRA</sequence>
<accession>A0A4P6JLJ0</accession>
<keyword evidence="2" id="KW-1185">Reference proteome</keyword>
<dbReference type="RefSeq" id="WP_129886459.1">
    <property type="nucleotide sequence ID" value="NZ_CP035758.1"/>
</dbReference>
<dbReference type="Proteomes" id="UP000290365">
    <property type="component" value="Chromosome"/>
</dbReference>
<evidence type="ECO:0000313" key="1">
    <source>
        <dbReference type="EMBL" id="QBD75862.1"/>
    </source>
</evidence>
<organism evidence="1 2">
    <name type="scientific">Ktedonosporobacter rubrisoli</name>
    <dbReference type="NCBI Taxonomy" id="2509675"/>
    <lineage>
        <taxon>Bacteria</taxon>
        <taxon>Bacillati</taxon>
        <taxon>Chloroflexota</taxon>
        <taxon>Ktedonobacteria</taxon>
        <taxon>Ktedonobacterales</taxon>
        <taxon>Ktedonosporobacteraceae</taxon>
        <taxon>Ktedonosporobacter</taxon>
    </lineage>
</organism>
<protein>
    <submittedName>
        <fullName evidence="1">Uncharacterized protein</fullName>
    </submittedName>
</protein>
<proteinExistence type="predicted"/>
<dbReference type="EMBL" id="CP035758">
    <property type="protein sequence ID" value="QBD75862.1"/>
    <property type="molecule type" value="Genomic_DNA"/>
</dbReference>
<dbReference type="KEGG" id="kbs:EPA93_07510"/>
<dbReference type="OrthoDB" id="160555at2"/>
<reference evidence="1 2" key="1">
    <citation type="submission" date="2019-01" db="EMBL/GenBank/DDBJ databases">
        <title>Ktedonosporobacter rubrisoli SCAWS-G2.</title>
        <authorList>
            <person name="Huang Y."/>
            <person name="Yan B."/>
        </authorList>
    </citation>
    <scope>NUCLEOTIDE SEQUENCE [LARGE SCALE GENOMIC DNA]</scope>
    <source>
        <strain evidence="1 2">SCAWS-G2</strain>
    </source>
</reference>
<gene>
    <name evidence="1" type="ORF">EPA93_07510</name>
</gene>